<dbReference type="EMBL" id="MGFU01000048">
    <property type="protein sequence ID" value="OGM11876.1"/>
    <property type="molecule type" value="Genomic_DNA"/>
</dbReference>
<reference evidence="1 2" key="1">
    <citation type="journal article" date="2016" name="Nat. Commun.">
        <title>Thousands of microbial genomes shed light on interconnected biogeochemical processes in an aquifer system.</title>
        <authorList>
            <person name="Anantharaman K."/>
            <person name="Brown C.T."/>
            <person name="Hug L.A."/>
            <person name="Sharon I."/>
            <person name="Castelle C.J."/>
            <person name="Probst A.J."/>
            <person name="Thomas B.C."/>
            <person name="Singh A."/>
            <person name="Wilkins M.J."/>
            <person name="Karaoz U."/>
            <person name="Brodie E.L."/>
            <person name="Williams K.H."/>
            <person name="Hubbard S.S."/>
            <person name="Banfield J.F."/>
        </authorList>
    </citation>
    <scope>NUCLEOTIDE SEQUENCE [LARGE SCALE GENOMIC DNA]</scope>
</reference>
<protein>
    <recommendedName>
        <fullName evidence="3">1,4-alpha-glucan branching enzyme</fullName>
    </recommendedName>
</protein>
<organism evidence="1 2">
    <name type="scientific">Candidatus Woesebacteria bacterium RBG_16_39_8b</name>
    <dbReference type="NCBI Taxonomy" id="1802482"/>
    <lineage>
        <taxon>Bacteria</taxon>
        <taxon>Candidatus Woeseibacteriota</taxon>
    </lineage>
</organism>
<comment type="caution">
    <text evidence="1">The sequence shown here is derived from an EMBL/GenBank/DDBJ whole genome shotgun (WGS) entry which is preliminary data.</text>
</comment>
<accession>A0A1F7XA20</accession>
<name>A0A1F7XA20_9BACT</name>
<evidence type="ECO:0008006" key="3">
    <source>
        <dbReference type="Google" id="ProtNLM"/>
    </source>
</evidence>
<gene>
    <name evidence="1" type="ORF">A2V80_02075</name>
</gene>
<evidence type="ECO:0000313" key="2">
    <source>
        <dbReference type="Proteomes" id="UP000179013"/>
    </source>
</evidence>
<dbReference type="AlphaFoldDB" id="A0A1F7XA20"/>
<evidence type="ECO:0000313" key="1">
    <source>
        <dbReference type="EMBL" id="OGM11876.1"/>
    </source>
</evidence>
<sequence length="94" mass="10823">MAGESKITTDHDEIRKWTEVRGGKPAVVVSTLGKGEGVGVIRIKFPEYSEDKTLKEISWESFFKTFEEKNLAFLFQEETKTGQKSRFFKFVGRK</sequence>
<proteinExistence type="predicted"/>
<dbReference type="Proteomes" id="UP000179013">
    <property type="component" value="Unassembled WGS sequence"/>
</dbReference>